<dbReference type="InterPro" id="IPR011011">
    <property type="entry name" value="Znf_FYVE_PHD"/>
</dbReference>
<evidence type="ECO:0000259" key="6">
    <source>
        <dbReference type="PROSITE" id="PS50016"/>
    </source>
</evidence>
<evidence type="ECO:0000313" key="7">
    <source>
        <dbReference type="EMBL" id="SCU97569.1"/>
    </source>
</evidence>
<evidence type="ECO:0000256" key="1">
    <source>
        <dbReference type="ARBA" id="ARBA00022723"/>
    </source>
</evidence>
<dbReference type="AlphaFoldDB" id="A0A1G4K1Y6"/>
<evidence type="ECO:0000256" key="2">
    <source>
        <dbReference type="ARBA" id="ARBA00022771"/>
    </source>
</evidence>
<feature type="compositionally biased region" description="Basic and acidic residues" evidence="5">
    <location>
        <begin position="176"/>
        <end position="186"/>
    </location>
</feature>
<dbReference type="InterPro" id="IPR052819">
    <property type="entry name" value="Chromatin_regulatory_protein"/>
</dbReference>
<feature type="region of interest" description="Disordered" evidence="5">
    <location>
        <begin position="1"/>
        <end position="45"/>
    </location>
</feature>
<dbReference type="PROSITE" id="PS50016">
    <property type="entry name" value="ZF_PHD_2"/>
    <property type="match status" value="1"/>
</dbReference>
<dbReference type="CDD" id="cd15535">
    <property type="entry name" value="PHD1_Rco1"/>
    <property type="match status" value="1"/>
</dbReference>
<evidence type="ECO:0000256" key="3">
    <source>
        <dbReference type="ARBA" id="ARBA00022833"/>
    </source>
</evidence>
<keyword evidence="1" id="KW-0479">Metal-binding</keyword>
<dbReference type="InterPro" id="IPR001965">
    <property type="entry name" value="Znf_PHD"/>
</dbReference>
<feature type="region of interest" description="Disordered" evidence="5">
    <location>
        <begin position="96"/>
        <end position="120"/>
    </location>
</feature>
<evidence type="ECO:0000256" key="4">
    <source>
        <dbReference type="PROSITE-ProRule" id="PRU00146"/>
    </source>
</evidence>
<dbReference type="GO" id="GO:0032221">
    <property type="term" value="C:Rpd3S complex"/>
    <property type="evidence" value="ECO:0007669"/>
    <property type="project" value="TreeGrafter"/>
</dbReference>
<evidence type="ECO:0000313" key="8">
    <source>
        <dbReference type="Proteomes" id="UP000191024"/>
    </source>
</evidence>
<dbReference type="GO" id="GO:0006357">
    <property type="term" value="P:regulation of transcription by RNA polymerase II"/>
    <property type="evidence" value="ECO:0007669"/>
    <property type="project" value="TreeGrafter"/>
</dbReference>
<dbReference type="InterPro" id="IPR019786">
    <property type="entry name" value="Zinc_finger_PHD-type_CS"/>
</dbReference>
<proteinExistence type="predicted"/>
<feature type="region of interest" description="Disordered" evidence="5">
    <location>
        <begin position="176"/>
        <end position="199"/>
    </location>
</feature>
<feature type="compositionally biased region" description="Basic residues" evidence="5">
    <location>
        <begin position="187"/>
        <end position="199"/>
    </location>
</feature>
<keyword evidence="8" id="KW-1185">Reference proteome</keyword>
<dbReference type="Pfam" id="PF00628">
    <property type="entry name" value="PHD"/>
    <property type="match status" value="1"/>
</dbReference>
<sequence length="631" mass="71227">MDKSPTPSSAPSRSSTANSLSEPNSTQDVGSRRPKRSASLNVDYNLKKRKIIPVDDFLNNKRPGILPVANEYDEVSSDDLPAKEVLEWSGDGHLTFNEPKATDPVNGVTGLPLSSGPPDKVKKECFWNHRKSAENTAKSTPQKSGSISRGVSYKDGLLTLRSEKLTSLSQLRDKIKPKDIYKENRQNRKRPGPKPRHFPLHTKIKATSAKENKLFGQNSITNQKTIAASTLDQDAVIENEDFCASCLQPGVFLCCDTCPKSFHFACCNPPLDADNLPEGDWSCTECQFKMKCPNKSSANKLEKEFLADLREAQGSSLFGKLLFRLEKANPRQFQLSHSLRDSTFVNVHTGNHGEYTDDSLKEPLNEKQLFGAPYGQSLTKMDQFNPELHIDQENNKLLVCYNCRQSKMGTVDHPEDERLIMTCDYCSTPWHLDCLPDVPRASFKNLGSRWSCPLHANDLIKNKRRRLIRNQKFLHTDVMGAIPNDGDIDVKLDEIAVPLTEEVIKEKKTNTDSAIVRLPEKSIKLDFIDKIYRARNAQRQLYFNEQEKLVDKITATPAVGSSTMKDISSLLYFSLGNSNLKKHWDFKELCNVATTELIRDEINMSEITQLLLLKKALEAKDKKEVMRFFGI</sequence>
<dbReference type="GO" id="GO:0008270">
    <property type="term" value="F:zinc ion binding"/>
    <property type="evidence" value="ECO:0007669"/>
    <property type="project" value="UniProtKB-KW"/>
</dbReference>
<accession>A0A1G4K1Y6</accession>
<dbReference type="EMBL" id="LT598467">
    <property type="protein sequence ID" value="SCU97569.1"/>
    <property type="molecule type" value="Genomic_DNA"/>
</dbReference>
<feature type="domain" description="PHD-type" evidence="6">
    <location>
        <begin position="240"/>
        <end position="289"/>
    </location>
</feature>
<feature type="compositionally biased region" description="Low complexity" evidence="5">
    <location>
        <begin position="1"/>
        <end position="21"/>
    </location>
</feature>
<keyword evidence="3" id="KW-0862">Zinc</keyword>
<protein>
    <submittedName>
        <fullName evidence="7">LAMI_0F10550g1_1</fullName>
    </submittedName>
</protein>
<dbReference type="PANTHER" id="PTHR47636">
    <property type="entry name" value="TRANSCRIPTIONAL REGULATORY PROTEIN RCO1"/>
    <property type="match status" value="1"/>
</dbReference>
<keyword evidence="2 4" id="KW-0863">Zinc-finger</keyword>
<dbReference type="SUPFAM" id="SSF57903">
    <property type="entry name" value="FYVE/PHD zinc finger"/>
    <property type="match status" value="2"/>
</dbReference>
<dbReference type="STRING" id="1230905.A0A1G4K1Y6"/>
<evidence type="ECO:0000256" key="5">
    <source>
        <dbReference type="SAM" id="MobiDB-lite"/>
    </source>
</evidence>
<dbReference type="InterPro" id="IPR019787">
    <property type="entry name" value="Znf_PHD-finger"/>
</dbReference>
<organism evidence="7 8">
    <name type="scientific">Lachancea mirantina</name>
    <dbReference type="NCBI Taxonomy" id="1230905"/>
    <lineage>
        <taxon>Eukaryota</taxon>
        <taxon>Fungi</taxon>
        <taxon>Dikarya</taxon>
        <taxon>Ascomycota</taxon>
        <taxon>Saccharomycotina</taxon>
        <taxon>Saccharomycetes</taxon>
        <taxon>Saccharomycetales</taxon>
        <taxon>Saccharomycetaceae</taxon>
        <taxon>Lachancea</taxon>
    </lineage>
</organism>
<dbReference type="Gene3D" id="3.30.40.10">
    <property type="entry name" value="Zinc/RING finger domain, C3HC4 (zinc finger)"/>
    <property type="match status" value="2"/>
</dbReference>
<dbReference type="OrthoDB" id="5876363at2759"/>
<reference evidence="8" key="1">
    <citation type="submission" date="2016-03" db="EMBL/GenBank/DDBJ databases">
        <authorList>
            <person name="Devillers H."/>
        </authorList>
    </citation>
    <scope>NUCLEOTIDE SEQUENCE [LARGE SCALE GENOMIC DNA]</scope>
</reference>
<name>A0A1G4K1Y6_9SACH</name>
<gene>
    <name evidence="7" type="ORF">LAMI_0F10550G</name>
</gene>
<dbReference type="SMART" id="SM00249">
    <property type="entry name" value="PHD"/>
    <property type="match status" value="2"/>
</dbReference>
<dbReference type="Proteomes" id="UP000191024">
    <property type="component" value="Chromosome F"/>
</dbReference>
<dbReference type="PROSITE" id="PS01359">
    <property type="entry name" value="ZF_PHD_1"/>
    <property type="match status" value="1"/>
</dbReference>
<dbReference type="InterPro" id="IPR013083">
    <property type="entry name" value="Znf_RING/FYVE/PHD"/>
</dbReference>
<dbReference type="PANTHER" id="PTHR47636:SF1">
    <property type="entry name" value="TRANSCRIPTIONAL REGULATORY PROTEIN RCO1"/>
    <property type="match status" value="1"/>
</dbReference>